<protein>
    <submittedName>
        <fullName evidence="1">Sporulation protein YtxC</fullName>
    </submittedName>
</protein>
<keyword evidence="2" id="KW-1185">Reference proteome</keyword>
<reference evidence="1 2" key="1">
    <citation type="submission" date="2021-03" db="EMBL/GenBank/DDBJ databases">
        <title>Genomic Encyclopedia of Type Strains, Phase IV (KMG-IV): sequencing the most valuable type-strain genomes for metagenomic binning, comparative biology and taxonomic classification.</title>
        <authorList>
            <person name="Goeker M."/>
        </authorList>
    </citation>
    <scope>NUCLEOTIDE SEQUENCE [LARGE SCALE GENOMIC DNA]</scope>
    <source>
        <strain evidence="1 2">DSM 26048</strain>
    </source>
</reference>
<dbReference type="EMBL" id="JAGGLB010000019">
    <property type="protein sequence ID" value="MBP1993473.1"/>
    <property type="molecule type" value="Genomic_DNA"/>
</dbReference>
<name>A0ABS4J0V9_9BACL</name>
<organism evidence="1 2">
    <name type="scientific">Paenibacillus eucommiae</name>
    <dbReference type="NCBI Taxonomy" id="1355755"/>
    <lineage>
        <taxon>Bacteria</taxon>
        <taxon>Bacillati</taxon>
        <taxon>Bacillota</taxon>
        <taxon>Bacilli</taxon>
        <taxon>Bacillales</taxon>
        <taxon>Paenibacillaceae</taxon>
        <taxon>Paenibacillus</taxon>
    </lineage>
</organism>
<dbReference type="Proteomes" id="UP001519287">
    <property type="component" value="Unassembled WGS sequence"/>
</dbReference>
<evidence type="ECO:0000313" key="2">
    <source>
        <dbReference type="Proteomes" id="UP001519287"/>
    </source>
</evidence>
<sequence length="303" mass="34889">MELFTIVMGNSAESSVNELYQALDNKLAHVHKDPIGFELSIQQGSDYSLIQGTGSEGARAAFPMEVIGDTIADYILKHLEPDVLHDLITRKYKLHKEDDIRSVEGYCRQFLNGTQDASPLSTLIERRHNLISIRVSGYLQEHSLIVLEGFVRFRLQEYLEELREVVEYAVDESLMDRQYQEFISLLQYFVYMQEAKMPTAHLIHKGGHDFLIFNDQLEPVDLDEYDATFKVEVLEKDVNFEDMIVSTLITVSPAKIYIHTREPELPIVNTIMQIFEGRATVCPYCRMCHAYLGDLAKKDQLYP</sequence>
<proteinExistence type="predicted"/>
<evidence type="ECO:0000313" key="1">
    <source>
        <dbReference type="EMBL" id="MBP1993473.1"/>
    </source>
</evidence>
<dbReference type="Pfam" id="PF08812">
    <property type="entry name" value="YtxC"/>
    <property type="match status" value="1"/>
</dbReference>
<gene>
    <name evidence="1" type="ORF">J2Z66_005095</name>
</gene>
<dbReference type="RefSeq" id="WP_209975342.1">
    <property type="nucleotide sequence ID" value="NZ_JAGGLB010000019.1"/>
</dbReference>
<accession>A0ABS4J0V9</accession>
<comment type="caution">
    <text evidence="1">The sequence shown here is derived from an EMBL/GenBank/DDBJ whole genome shotgun (WGS) entry which is preliminary data.</text>
</comment>
<dbReference type="InterPro" id="IPR014199">
    <property type="entry name" value="Spore_YtxC"/>
</dbReference>